<keyword evidence="3" id="KW-1185">Reference proteome</keyword>
<reference evidence="2 3" key="1">
    <citation type="journal article" date="2020" name="Mol. Plant">
        <title>The Chromosome-Based Rubber Tree Genome Provides New Insights into Spurge Genome Evolution and Rubber Biosynthesis.</title>
        <authorList>
            <person name="Liu J."/>
            <person name="Shi C."/>
            <person name="Shi C.C."/>
            <person name="Li W."/>
            <person name="Zhang Q.J."/>
            <person name="Zhang Y."/>
            <person name="Li K."/>
            <person name="Lu H.F."/>
            <person name="Shi C."/>
            <person name="Zhu S.T."/>
            <person name="Xiao Z.Y."/>
            <person name="Nan H."/>
            <person name="Yue Y."/>
            <person name="Zhu X.G."/>
            <person name="Wu Y."/>
            <person name="Hong X.N."/>
            <person name="Fan G.Y."/>
            <person name="Tong Y."/>
            <person name="Zhang D."/>
            <person name="Mao C.L."/>
            <person name="Liu Y.L."/>
            <person name="Hao S.J."/>
            <person name="Liu W.Q."/>
            <person name="Lv M.Q."/>
            <person name="Zhang H.B."/>
            <person name="Liu Y."/>
            <person name="Hu-Tang G.R."/>
            <person name="Wang J.P."/>
            <person name="Wang J.H."/>
            <person name="Sun Y.H."/>
            <person name="Ni S.B."/>
            <person name="Chen W.B."/>
            <person name="Zhang X.C."/>
            <person name="Jiao Y.N."/>
            <person name="Eichler E.E."/>
            <person name="Li G.H."/>
            <person name="Liu X."/>
            <person name="Gao L.Z."/>
        </authorList>
    </citation>
    <scope>NUCLEOTIDE SEQUENCE [LARGE SCALE GENOMIC DNA]</scope>
    <source>
        <strain evidence="3">cv. GT1</strain>
        <tissue evidence="2">Leaf</tissue>
    </source>
</reference>
<name>A0A6A6L7N0_HEVBR</name>
<evidence type="ECO:0000256" key="1">
    <source>
        <dbReference type="SAM" id="MobiDB-lite"/>
    </source>
</evidence>
<protein>
    <submittedName>
        <fullName evidence="2">Uncharacterized protein</fullName>
    </submittedName>
</protein>
<feature type="compositionally biased region" description="Basic residues" evidence="1">
    <location>
        <begin position="153"/>
        <end position="165"/>
    </location>
</feature>
<dbReference type="EMBL" id="JAAGAX010000012">
    <property type="protein sequence ID" value="KAF2297430.1"/>
    <property type="molecule type" value="Genomic_DNA"/>
</dbReference>
<organism evidence="2 3">
    <name type="scientific">Hevea brasiliensis</name>
    <name type="common">Para rubber tree</name>
    <name type="synonym">Siphonia brasiliensis</name>
    <dbReference type="NCBI Taxonomy" id="3981"/>
    <lineage>
        <taxon>Eukaryota</taxon>
        <taxon>Viridiplantae</taxon>
        <taxon>Streptophyta</taxon>
        <taxon>Embryophyta</taxon>
        <taxon>Tracheophyta</taxon>
        <taxon>Spermatophyta</taxon>
        <taxon>Magnoliopsida</taxon>
        <taxon>eudicotyledons</taxon>
        <taxon>Gunneridae</taxon>
        <taxon>Pentapetalae</taxon>
        <taxon>rosids</taxon>
        <taxon>fabids</taxon>
        <taxon>Malpighiales</taxon>
        <taxon>Euphorbiaceae</taxon>
        <taxon>Crotonoideae</taxon>
        <taxon>Micrandreae</taxon>
        <taxon>Hevea</taxon>
    </lineage>
</organism>
<dbReference type="AlphaFoldDB" id="A0A6A6L7N0"/>
<feature type="region of interest" description="Disordered" evidence="1">
    <location>
        <begin position="134"/>
        <end position="165"/>
    </location>
</feature>
<evidence type="ECO:0000313" key="2">
    <source>
        <dbReference type="EMBL" id="KAF2297430.1"/>
    </source>
</evidence>
<gene>
    <name evidence="2" type="ORF">GH714_023446</name>
</gene>
<accession>A0A6A6L7N0</accession>
<evidence type="ECO:0000313" key="3">
    <source>
        <dbReference type="Proteomes" id="UP000467840"/>
    </source>
</evidence>
<proteinExistence type="predicted"/>
<comment type="caution">
    <text evidence="2">The sequence shown here is derived from an EMBL/GenBank/DDBJ whole genome shotgun (WGS) entry which is preliminary data.</text>
</comment>
<sequence length="165" mass="18715">MVADKLAVSSNMGMRLLAAAPRNVLELLHMDMQGSLGLRTQKLILGLARTLVLGLTQRSPQRQRVTPEDVVNEILMEFPDVGGDLKQDAKIKLKKEQEQFKVELKAMRDTAHWRRHKHLHQVKKEKAVLKLIHSTAKRSKSSAQKHQEEAASRSKKKSKKLEKGT</sequence>
<dbReference type="Proteomes" id="UP000467840">
    <property type="component" value="Chromosome 18"/>
</dbReference>